<organism evidence="1 2">
    <name type="scientific">Limosilactobacillus fermentum</name>
    <name type="common">Lactobacillus fermentum</name>
    <dbReference type="NCBI Taxonomy" id="1613"/>
    <lineage>
        <taxon>Bacteria</taxon>
        <taxon>Bacillati</taxon>
        <taxon>Bacillota</taxon>
        <taxon>Bacilli</taxon>
        <taxon>Lactobacillales</taxon>
        <taxon>Lactobacillaceae</taxon>
        <taxon>Limosilactobacillus</taxon>
    </lineage>
</organism>
<dbReference type="InterPro" id="IPR035069">
    <property type="entry name" value="TTHA1013/TTHA0281-like"/>
</dbReference>
<dbReference type="PATRIC" id="fig|1613.112.peg.387"/>
<accession>A0A158SK22</accession>
<dbReference type="EMBL" id="CP017151">
    <property type="protein sequence ID" value="AOR73840.1"/>
    <property type="molecule type" value="Genomic_DNA"/>
</dbReference>
<proteinExistence type="predicted"/>
<sequence>MVIKMELTTYPAVIKKTSQGYTIHFPDLPDADVVDEDLDRARLRATIGLAIIISDLQSHREPVPAPSDQREISEQYRDFHVELITTDLDKY</sequence>
<evidence type="ECO:0000313" key="2">
    <source>
        <dbReference type="Proteomes" id="UP000094714"/>
    </source>
</evidence>
<gene>
    <name evidence="1" type="ORF">LACFE_CDS0366</name>
</gene>
<name>A0A158SK22_LIMFE</name>
<dbReference type="Gene3D" id="3.30.160.250">
    <property type="match status" value="1"/>
</dbReference>
<protein>
    <submittedName>
        <fullName evidence="1">Uncharacterized protein</fullName>
    </submittedName>
</protein>
<dbReference type="AlphaFoldDB" id="A0A158SK22"/>
<dbReference type="Proteomes" id="UP000094714">
    <property type="component" value="Chromosome"/>
</dbReference>
<reference evidence="1 2" key="1">
    <citation type="submission" date="2016-09" db="EMBL/GenBank/DDBJ databases">
        <title>Genome Sequence of the Lactobacillus fermentum strain NCC2970 (CNCM I-5068).</title>
        <authorList>
            <person name="Barretto C."/>
            <person name="Ngom-Bru C."/>
            <person name="Genevaz A."/>
            <person name="Fournier C."/>
            <person name="Moine D."/>
            <person name="Kassam M."/>
            <person name="Iltis A."/>
            <person name="Sagory-Zalkind P."/>
            <person name="Faucherand G."/>
            <person name="Descombes P."/>
            <person name="Duboux S."/>
        </authorList>
    </citation>
    <scope>NUCLEOTIDE SEQUENCE [LARGE SCALE GENOMIC DNA]</scope>
    <source>
        <strain evidence="1 2">NCC2970</strain>
    </source>
</reference>
<dbReference type="SUPFAM" id="SSF143100">
    <property type="entry name" value="TTHA1013/TTHA0281-like"/>
    <property type="match status" value="1"/>
</dbReference>
<evidence type="ECO:0000313" key="1">
    <source>
        <dbReference type="EMBL" id="AOR73840.1"/>
    </source>
</evidence>